<dbReference type="Proteomes" id="UP000251341">
    <property type="component" value="Unassembled WGS sequence"/>
</dbReference>
<name>A0A315ES65_9BURK</name>
<dbReference type="PIRSF" id="PIRSF017082">
    <property type="entry name" value="YflP"/>
    <property type="match status" value="1"/>
</dbReference>
<comment type="similarity">
    <text evidence="1">Belongs to the UPF0065 (bug) family.</text>
</comment>
<dbReference type="InterPro" id="IPR042100">
    <property type="entry name" value="Bug_dom1"/>
</dbReference>
<dbReference type="InterPro" id="IPR005064">
    <property type="entry name" value="BUG"/>
</dbReference>
<dbReference type="AlphaFoldDB" id="A0A315ES65"/>
<evidence type="ECO:0000256" key="1">
    <source>
        <dbReference type="ARBA" id="ARBA00006987"/>
    </source>
</evidence>
<evidence type="ECO:0000313" key="2">
    <source>
        <dbReference type="EMBL" id="PUE58732.1"/>
    </source>
</evidence>
<evidence type="ECO:0008006" key="4">
    <source>
        <dbReference type="Google" id="ProtNLM"/>
    </source>
</evidence>
<accession>A0A315ES65</accession>
<protein>
    <recommendedName>
        <fullName evidence="4">ABC transporter substrate-binding protein</fullName>
    </recommendedName>
</protein>
<dbReference type="Gene3D" id="3.40.190.10">
    <property type="entry name" value="Periplasmic binding protein-like II"/>
    <property type="match status" value="1"/>
</dbReference>
<dbReference type="Pfam" id="PF03401">
    <property type="entry name" value="TctC"/>
    <property type="match status" value="1"/>
</dbReference>
<dbReference type="EMBL" id="NESP01000001">
    <property type="protein sequence ID" value="PUE58732.1"/>
    <property type="molecule type" value="Genomic_DNA"/>
</dbReference>
<evidence type="ECO:0000313" key="3">
    <source>
        <dbReference type="Proteomes" id="UP000251341"/>
    </source>
</evidence>
<keyword evidence="3" id="KW-1185">Reference proteome</keyword>
<dbReference type="CDD" id="cd07012">
    <property type="entry name" value="PBP2_Bug_TTT"/>
    <property type="match status" value="1"/>
</dbReference>
<dbReference type="PANTHER" id="PTHR42928:SF5">
    <property type="entry name" value="BLR1237 PROTEIN"/>
    <property type="match status" value="1"/>
</dbReference>
<dbReference type="Gene3D" id="3.40.190.150">
    <property type="entry name" value="Bordetella uptake gene, domain 1"/>
    <property type="match status" value="1"/>
</dbReference>
<comment type="caution">
    <text evidence="2">The sequence shown here is derived from an EMBL/GenBank/DDBJ whole genome shotgun (WGS) entry which is preliminary data.</text>
</comment>
<proteinExistence type="inferred from homology"/>
<organism evidence="2 3">
    <name type="scientific">Limnohabitans curvus</name>
    <dbReference type="NCBI Taxonomy" id="323423"/>
    <lineage>
        <taxon>Bacteria</taxon>
        <taxon>Pseudomonadati</taxon>
        <taxon>Pseudomonadota</taxon>
        <taxon>Betaproteobacteria</taxon>
        <taxon>Burkholderiales</taxon>
        <taxon>Comamonadaceae</taxon>
        <taxon>Limnohabitans</taxon>
    </lineage>
</organism>
<dbReference type="PANTHER" id="PTHR42928">
    <property type="entry name" value="TRICARBOXYLATE-BINDING PROTEIN"/>
    <property type="match status" value="1"/>
</dbReference>
<reference evidence="2 3" key="1">
    <citation type="submission" date="2017-04" db="EMBL/GenBank/DDBJ databases">
        <title>Unexpected and diverse lifestyles within the genus Limnohabitans.</title>
        <authorList>
            <person name="Kasalicky V."/>
            <person name="Mehrshad M."/>
            <person name="Andrei S.-A."/>
            <person name="Salcher M."/>
            <person name="Kratochvilova H."/>
            <person name="Simek K."/>
            <person name="Ghai R."/>
        </authorList>
    </citation>
    <scope>NUCLEOTIDE SEQUENCE [LARGE SCALE GENOMIC DNA]</scope>
    <source>
        <strain evidence="2 3">MWH-C5</strain>
    </source>
</reference>
<dbReference type="SUPFAM" id="SSF53850">
    <property type="entry name" value="Periplasmic binding protein-like II"/>
    <property type="match status" value="1"/>
</dbReference>
<sequence length="351" mass="37034">MATRILMPCNAALQKTNRRHTMQHSKFTSPLRRTLCASFAVFALGSLVAPATHAQSYPNKAIKFVVPFSAGSATDNVGRIIAQAMSDAWGQPITIENKAGANGILGAEAVKAAPADGYTFLVTTSTTQAANVHLYRKLPYDPVKDFTPIGKIGEVGFILMVNNDFPAKDMKEFVSYAKAHPGKLAYGHGSSGSLVSAAMLTELAGLQTVGVPYKSIPPALTDLLGGQIQFAFADTGNAVSQMNGGRMRGLGVTTKKRAGKAPNVPPIGDTVKDYNVSAWFGLMAPAGMPADVQKKATATLMAVLAKPEVREKIQGVGIDLDVEDSATLAKTIDSEIKKWGGWVKSAGITPE</sequence>
<gene>
    <name evidence="2" type="ORF">B9Z44_03455</name>
</gene>